<sequence length="40" mass="4452">MEFISMLMNICQKTAFAEKSGDMNKKKKAPLQGVGPKSTY</sequence>
<protein>
    <submittedName>
        <fullName evidence="2">Uncharacterized protein</fullName>
    </submittedName>
</protein>
<evidence type="ECO:0000313" key="2">
    <source>
        <dbReference type="EMBL" id="PWW05864.1"/>
    </source>
</evidence>
<keyword evidence="3" id="KW-1185">Reference proteome</keyword>
<comment type="caution">
    <text evidence="2">The sequence shown here is derived from an EMBL/GenBank/DDBJ whole genome shotgun (WGS) entry which is preliminary data.</text>
</comment>
<dbReference type="Proteomes" id="UP000246744">
    <property type="component" value="Unassembled WGS sequence"/>
</dbReference>
<evidence type="ECO:0000313" key="3">
    <source>
        <dbReference type="Proteomes" id="UP000246744"/>
    </source>
</evidence>
<evidence type="ECO:0000256" key="1">
    <source>
        <dbReference type="SAM" id="MobiDB-lite"/>
    </source>
</evidence>
<feature type="region of interest" description="Disordered" evidence="1">
    <location>
        <begin position="19"/>
        <end position="40"/>
    </location>
</feature>
<gene>
    <name evidence="2" type="ORF">DES37_112128</name>
</gene>
<proteinExistence type="predicted"/>
<organism evidence="2 3">
    <name type="scientific">Mangrovibacter plantisponsor</name>
    <dbReference type="NCBI Taxonomy" id="451513"/>
    <lineage>
        <taxon>Bacteria</taxon>
        <taxon>Pseudomonadati</taxon>
        <taxon>Pseudomonadota</taxon>
        <taxon>Gammaproteobacteria</taxon>
        <taxon>Enterobacterales</taxon>
        <taxon>Enterobacteriaceae</taxon>
        <taxon>Mangrovibacter</taxon>
    </lineage>
</organism>
<accession>A0A317PVN4</accession>
<reference evidence="2 3" key="1">
    <citation type="submission" date="2018-05" db="EMBL/GenBank/DDBJ databases">
        <title>Genomic Encyclopedia of Type Strains, Phase IV (KMG-IV): sequencing the most valuable type-strain genomes for metagenomic binning, comparative biology and taxonomic classification.</title>
        <authorList>
            <person name="Goeker M."/>
        </authorList>
    </citation>
    <scope>NUCLEOTIDE SEQUENCE [LARGE SCALE GENOMIC DNA]</scope>
    <source>
        <strain evidence="2 3">DSM 19579</strain>
    </source>
</reference>
<dbReference type="EMBL" id="QGTS01000012">
    <property type="protein sequence ID" value="PWW05864.1"/>
    <property type="molecule type" value="Genomic_DNA"/>
</dbReference>
<name>A0A317PVN4_9ENTR</name>
<dbReference type="AlphaFoldDB" id="A0A317PVN4"/>